<evidence type="ECO:0008006" key="3">
    <source>
        <dbReference type="Google" id="ProtNLM"/>
    </source>
</evidence>
<dbReference type="SUPFAM" id="SSF57756">
    <property type="entry name" value="Retrovirus zinc finger-like domains"/>
    <property type="match status" value="1"/>
</dbReference>
<accession>A0A835E0T9</accession>
<dbReference type="GO" id="GO:0003676">
    <property type="term" value="F:nucleic acid binding"/>
    <property type="evidence" value="ECO:0007669"/>
    <property type="project" value="InterPro"/>
</dbReference>
<dbReference type="PANTHER" id="PTHR33087">
    <property type="entry name" value="OS07G0539200 PROTEIN"/>
    <property type="match status" value="1"/>
</dbReference>
<dbReference type="EMBL" id="JACEFO010002617">
    <property type="protein sequence ID" value="KAF8653727.1"/>
    <property type="molecule type" value="Genomic_DNA"/>
</dbReference>
<name>A0A835E0T9_9POAL</name>
<evidence type="ECO:0000313" key="2">
    <source>
        <dbReference type="Proteomes" id="UP000636709"/>
    </source>
</evidence>
<dbReference type="Proteomes" id="UP000636709">
    <property type="component" value="Unassembled WGS sequence"/>
</dbReference>
<comment type="caution">
    <text evidence="1">The sequence shown here is derived from an EMBL/GenBank/DDBJ whole genome shotgun (WGS) entry which is preliminary data.</text>
</comment>
<reference evidence="1" key="1">
    <citation type="submission" date="2020-07" db="EMBL/GenBank/DDBJ databases">
        <title>Genome sequence and genetic diversity analysis of an under-domesticated orphan crop, white fonio (Digitaria exilis).</title>
        <authorList>
            <person name="Bennetzen J.L."/>
            <person name="Chen S."/>
            <person name="Ma X."/>
            <person name="Wang X."/>
            <person name="Yssel A.E.J."/>
            <person name="Chaluvadi S.R."/>
            <person name="Johnson M."/>
            <person name="Gangashetty P."/>
            <person name="Hamidou F."/>
            <person name="Sanogo M.D."/>
            <person name="Zwaenepoel A."/>
            <person name="Wallace J."/>
            <person name="Van De Peer Y."/>
            <person name="Van Deynze A."/>
        </authorList>
    </citation>
    <scope>NUCLEOTIDE SEQUENCE</scope>
    <source>
        <tissue evidence="1">Leaves</tissue>
    </source>
</reference>
<protein>
    <recommendedName>
        <fullName evidence="3">CCHC-type domain-containing protein</fullName>
    </recommendedName>
</protein>
<organism evidence="1 2">
    <name type="scientific">Digitaria exilis</name>
    <dbReference type="NCBI Taxonomy" id="1010633"/>
    <lineage>
        <taxon>Eukaryota</taxon>
        <taxon>Viridiplantae</taxon>
        <taxon>Streptophyta</taxon>
        <taxon>Embryophyta</taxon>
        <taxon>Tracheophyta</taxon>
        <taxon>Spermatophyta</taxon>
        <taxon>Magnoliopsida</taxon>
        <taxon>Liliopsida</taxon>
        <taxon>Poales</taxon>
        <taxon>Poaceae</taxon>
        <taxon>PACMAD clade</taxon>
        <taxon>Panicoideae</taxon>
        <taxon>Panicodae</taxon>
        <taxon>Paniceae</taxon>
        <taxon>Anthephorinae</taxon>
        <taxon>Digitaria</taxon>
    </lineage>
</organism>
<proteinExistence type="predicted"/>
<sequence length="222" mass="23350">MWAATPGCFLQHCLEPGHVVSACRARTRCLVCYSSGHVARGCPLLYHEHGVPGAPHRRPVWVGASAPSPDTAKATPEQRTVTGESLLLYKARVCVEGVPAHARRMETVAGLFAGGGGFALVEGLDHGRLAEKEVECVCAWVWTRRDPLDPGAPGVVGLAIACPPAAAGPPRMLAYDVIIHLDLRPAVTMAATGHAATSSPGISGRWTVSLLHHVELEQAGPT</sequence>
<dbReference type="GO" id="GO:0008270">
    <property type="term" value="F:zinc ion binding"/>
    <property type="evidence" value="ECO:0007669"/>
    <property type="project" value="InterPro"/>
</dbReference>
<keyword evidence="2" id="KW-1185">Reference proteome</keyword>
<dbReference type="AlphaFoldDB" id="A0A835E0T9"/>
<dbReference type="PANTHER" id="PTHR33087:SF31">
    <property type="entry name" value="OS06G0482850 PROTEIN"/>
    <property type="match status" value="1"/>
</dbReference>
<evidence type="ECO:0000313" key="1">
    <source>
        <dbReference type="EMBL" id="KAF8653727.1"/>
    </source>
</evidence>
<dbReference type="InterPro" id="IPR036875">
    <property type="entry name" value="Znf_CCHC_sf"/>
</dbReference>
<dbReference type="InterPro" id="IPR053253">
    <property type="entry name" value="Sex_diff_modulator"/>
</dbReference>
<dbReference type="Gene3D" id="4.10.60.10">
    <property type="entry name" value="Zinc finger, CCHC-type"/>
    <property type="match status" value="1"/>
</dbReference>
<gene>
    <name evidence="1" type="ORF">HU200_061839</name>
</gene>